<protein>
    <submittedName>
        <fullName evidence="6">Type IV secretory pathway, VirB3 component</fullName>
    </submittedName>
</protein>
<dbReference type="PATRIC" id="fig|13690.10.peg.3979"/>
<evidence type="ECO:0000256" key="5">
    <source>
        <dbReference type="SAM" id="Phobius"/>
    </source>
</evidence>
<evidence type="ECO:0000256" key="4">
    <source>
        <dbReference type="ARBA" id="ARBA00023136"/>
    </source>
</evidence>
<evidence type="ECO:0000256" key="2">
    <source>
        <dbReference type="ARBA" id="ARBA00022692"/>
    </source>
</evidence>
<dbReference type="InterPro" id="IPR007792">
    <property type="entry name" value="T4SS_VirB3/TrbD/AvhB"/>
</dbReference>
<name>A0A084EG10_SPHYA</name>
<comment type="subcellular location">
    <subcellularLocation>
        <location evidence="1">Membrane</location>
    </subcellularLocation>
</comment>
<gene>
    <name evidence="6" type="ORF">CP98_03874</name>
</gene>
<dbReference type="Proteomes" id="UP000028534">
    <property type="component" value="Unassembled WGS sequence"/>
</dbReference>
<keyword evidence="4 5" id="KW-0472">Membrane</keyword>
<reference evidence="6 7" key="1">
    <citation type="submission" date="2014-03" db="EMBL/GenBank/DDBJ databases">
        <title>Genome sequence of Sphingobium yanoikuyae B1.</title>
        <authorList>
            <person name="Gan H.M."/>
            <person name="Gan H.Y."/>
            <person name="Savka M.A."/>
        </authorList>
    </citation>
    <scope>NUCLEOTIDE SEQUENCE [LARGE SCALE GENOMIC DNA]</scope>
    <source>
        <strain evidence="6 7">B1</strain>
    </source>
</reference>
<feature type="transmembrane region" description="Helical" evidence="5">
    <location>
        <begin position="45"/>
        <end position="63"/>
    </location>
</feature>
<dbReference type="NCBIfam" id="NF010474">
    <property type="entry name" value="PRK13899.1"/>
    <property type="match status" value="1"/>
</dbReference>
<proteinExistence type="predicted"/>
<dbReference type="eggNOG" id="COG3702">
    <property type="taxonomic scope" value="Bacteria"/>
</dbReference>
<comment type="caution">
    <text evidence="6">The sequence shown here is derived from an EMBL/GenBank/DDBJ whole genome shotgun (WGS) entry which is preliminary data.</text>
</comment>
<dbReference type="Pfam" id="PF05101">
    <property type="entry name" value="VirB3"/>
    <property type="match status" value="1"/>
</dbReference>
<organism evidence="6 7">
    <name type="scientific">Sphingobium yanoikuyae</name>
    <name type="common">Sphingomonas yanoikuyae</name>
    <dbReference type="NCBI Taxonomy" id="13690"/>
    <lineage>
        <taxon>Bacteria</taxon>
        <taxon>Pseudomonadati</taxon>
        <taxon>Pseudomonadota</taxon>
        <taxon>Alphaproteobacteria</taxon>
        <taxon>Sphingomonadales</taxon>
        <taxon>Sphingomonadaceae</taxon>
        <taxon>Sphingobium</taxon>
    </lineage>
</organism>
<keyword evidence="3 5" id="KW-1133">Transmembrane helix</keyword>
<dbReference type="RefSeq" id="WP_037521645.1">
    <property type="nucleotide sequence ID" value="NZ_JGVR01000026.1"/>
</dbReference>
<sequence>MTTSLKRDTVFVALTRPQMFAGVSYNYFIINAILTTELFLLFKSAWVIAVALPVHFAGMALSLREPRFLDLWIVRVSRCPRIRNHAVWGCNSYRA</sequence>
<evidence type="ECO:0000313" key="7">
    <source>
        <dbReference type="Proteomes" id="UP000028534"/>
    </source>
</evidence>
<accession>A0A084EG10</accession>
<feature type="transmembrane region" description="Helical" evidence="5">
    <location>
        <begin position="20"/>
        <end position="39"/>
    </location>
</feature>
<keyword evidence="2 5" id="KW-0812">Transmembrane</keyword>
<dbReference type="EMBL" id="JGVR01000026">
    <property type="protein sequence ID" value="KEZ16902.1"/>
    <property type="molecule type" value="Genomic_DNA"/>
</dbReference>
<evidence type="ECO:0000256" key="1">
    <source>
        <dbReference type="ARBA" id="ARBA00004370"/>
    </source>
</evidence>
<evidence type="ECO:0000256" key="3">
    <source>
        <dbReference type="ARBA" id="ARBA00022989"/>
    </source>
</evidence>
<dbReference type="AlphaFoldDB" id="A0A084EG10"/>
<evidence type="ECO:0000313" key="6">
    <source>
        <dbReference type="EMBL" id="KEZ16902.1"/>
    </source>
</evidence>
<dbReference type="GO" id="GO:0016020">
    <property type="term" value="C:membrane"/>
    <property type="evidence" value="ECO:0007669"/>
    <property type="project" value="UniProtKB-SubCell"/>
</dbReference>